<name>B4S7I1_PROA2</name>
<dbReference type="Proteomes" id="UP000002725">
    <property type="component" value="Chromosome"/>
</dbReference>
<protein>
    <submittedName>
        <fullName evidence="1">Uncharacterized protein</fullName>
    </submittedName>
</protein>
<dbReference type="AlphaFoldDB" id="B4S7I1"/>
<sequence length="329" mass="37461">MPYFINCVRCNKKNDYLTVDQECGKCGGTGRDWREDHELKGDSDWPGFSLLDLKQKKKIEVKRFSDTLVFTYRDRILSLKEDKTEVSEIYGIDLSGKKTAPSIFVEESDSGSTFSNAFFGAQDVYAKKSIEKKEYRYDKSLHDGNRYYPNRCEGCVEYENTQGDVQSGSDYVLCNIAGKVRADTGCAKFEPDITAACDDCWNYRKTKEGFKDIHYCFIHGDLQTAVSGYCNEYVCKAEFYEVFLGKNTSDNSYLNMLDELESSDDDELFGGIDDVKRKQREYGVYAGDRRQNCERCSNAIRDSESPTGLKCGVLSIYVTANAACDQFDR</sequence>
<proteinExistence type="predicted"/>
<gene>
    <name evidence="1" type="ordered locus">Paes_0977</name>
</gene>
<dbReference type="STRING" id="290512.Paes_0977"/>
<dbReference type="RefSeq" id="WP_012505555.1">
    <property type="nucleotide sequence ID" value="NC_011059.1"/>
</dbReference>
<dbReference type="HOGENOM" id="CLU_844296_0_0_10"/>
<dbReference type="KEGG" id="paa:Paes_0977"/>
<evidence type="ECO:0000313" key="1">
    <source>
        <dbReference type="EMBL" id="ACF46018.1"/>
    </source>
</evidence>
<organism evidence="1 2">
    <name type="scientific">Prosthecochloris aestuarii (strain DSM 271 / SK 413)</name>
    <dbReference type="NCBI Taxonomy" id="290512"/>
    <lineage>
        <taxon>Bacteria</taxon>
        <taxon>Pseudomonadati</taxon>
        <taxon>Chlorobiota</taxon>
        <taxon>Chlorobiia</taxon>
        <taxon>Chlorobiales</taxon>
        <taxon>Chlorobiaceae</taxon>
        <taxon>Prosthecochloris</taxon>
    </lineage>
</organism>
<evidence type="ECO:0000313" key="2">
    <source>
        <dbReference type="Proteomes" id="UP000002725"/>
    </source>
</evidence>
<accession>B4S7I1</accession>
<reference evidence="1" key="1">
    <citation type="submission" date="2008-06" db="EMBL/GenBank/DDBJ databases">
        <title>Complete sequence of chromosome of Prosthecochloris aestuarii DSM 271.</title>
        <authorList>
            <consortium name="US DOE Joint Genome Institute"/>
            <person name="Lucas S."/>
            <person name="Copeland A."/>
            <person name="Lapidus A."/>
            <person name="Glavina del Rio T."/>
            <person name="Dalin E."/>
            <person name="Tice H."/>
            <person name="Bruce D."/>
            <person name="Goodwin L."/>
            <person name="Pitluck S."/>
            <person name="Schmutz J."/>
            <person name="Larimer F."/>
            <person name="Land M."/>
            <person name="Hauser L."/>
            <person name="Kyrpides N."/>
            <person name="Anderson I."/>
            <person name="Liu Z."/>
            <person name="Li T."/>
            <person name="Zhao F."/>
            <person name="Overmann J."/>
            <person name="Bryant D.A."/>
            <person name="Richardson P."/>
        </authorList>
    </citation>
    <scope>NUCLEOTIDE SEQUENCE [LARGE SCALE GENOMIC DNA]</scope>
    <source>
        <strain evidence="1">DSM 271</strain>
    </source>
</reference>
<dbReference type="EMBL" id="CP001108">
    <property type="protein sequence ID" value="ACF46018.1"/>
    <property type="molecule type" value="Genomic_DNA"/>
</dbReference>
<keyword evidence="2" id="KW-1185">Reference proteome</keyword>